<dbReference type="InterPro" id="IPR009057">
    <property type="entry name" value="Homeodomain-like_sf"/>
</dbReference>
<dbReference type="Pfam" id="PF05225">
    <property type="entry name" value="HTH_psq"/>
    <property type="match status" value="1"/>
</dbReference>
<comment type="subcellular location">
    <subcellularLocation>
        <location evidence="1">Nucleus</location>
    </subcellularLocation>
</comment>
<dbReference type="AlphaFoldDB" id="A0A1B6FPY1"/>
<reference evidence="4" key="1">
    <citation type="submission" date="2015-11" db="EMBL/GenBank/DDBJ databases">
        <title>De novo transcriptome assembly of four potential Pierce s Disease insect vectors from Arizona vineyards.</title>
        <authorList>
            <person name="Tassone E.E."/>
        </authorList>
    </citation>
    <scope>NUCLEOTIDE SEQUENCE</scope>
</reference>
<dbReference type="EMBL" id="GECZ01017686">
    <property type="protein sequence ID" value="JAS52083.1"/>
    <property type="molecule type" value="Transcribed_RNA"/>
</dbReference>
<feature type="region of interest" description="Disordered" evidence="2">
    <location>
        <begin position="183"/>
        <end position="257"/>
    </location>
</feature>
<evidence type="ECO:0000259" key="3">
    <source>
        <dbReference type="Pfam" id="PF05225"/>
    </source>
</evidence>
<sequence length="408" mass="47074">MGKSCEQRLPPSEALPGIGDHCVVFHNGKGFYYTCKEYSTCFERRQFKCVRAECGVTATMGPELGSPLQDDGSHTHPADWGYRDKCLLLQTIKERFLRDNSSASLILQDVLSSLSFENENENEEDYEASCDFESITIDEQTPLKVFKVEPNLVDPIEGNRELEEELDKLSSVLSPITRTYSRTKRKEETVIKQSSCSEDEREEEEEEVKRPDFVAVPVEDNELYNLLGTPEESLADPDDESQRRKRSRKRKETLCDQDVSPVKQIHCKKLKPQNESKRRLWNKQNMMKAIQAIQENTMSYRKASKIFSVPRSTLYELSTLDMPPEDAVCNKMGRKLVMPDEFEEELVQNILEMQMSSRVKRKDICRLAFELCERNGIKHPFRSNGVAGAAWFNNFKNRHKDLMSLLKS</sequence>
<dbReference type="GO" id="GO:0005634">
    <property type="term" value="C:nucleus"/>
    <property type="evidence" value="ECO:0007669"/>
    <property type="project" value="UniProtKB-SubCell"/>
</dbReference>
<feature type="compositionally biased region" description="Acidic residues" evidence="2">
    <location>
        <begin position="197"/>
        <end position="206"/>
    </location>
</feature>
<accession>A0A1B6FPY1</accession>
<evidence type="ECO:0000313" key="4">
    <source>
        <dbReference type="EMBL" id="JAS52083.1"/>
    </source>
</evidence>
<organism evidence="4">
    <name type="scientific">Cuerna arida</name>
    <dbReference type="NCBI Taxonomy" id="1464854"/>
    <lineage>
        <taxon>Eukaryota</taxon>
        <taxon>Metazoa</taxon>
        <taxon>Ecdysozoa</taxon>
        <taxon>Arthropoda</taxon>
        <taxon>Hexapoda</taxon>
        <taxon>Insecta</taxon>
        <taxon>Pterygota</taxon>
        <taxon>Neoptera</taxon>
        <taxon>Paraneoptera</taxon>
        <taxon>Hemiptera</taxon>
        <taxon>Auchenorrhyncha</taxon>
        <taxon>Membracoidea</taxon>
        <taxon>Cicadellidae</taxon>
        <taxon>Cicadellinae</taxon>
        <taxon>Proconiini</taxon>
        <taxon>Cuerna</taxon>
    </lineage>
</organism>
<dbReference type="InterPro" id="IPR007889">
    <property type="entry name" value="HTH_Psq"/>
</dbReference>
<evidence type="ECO:0000256" key="2">
    <source>
        <dbReference type="SAM" id="MobiDB-lite"/>
    </source>
</evidence>
<dbReference type="GO" id="GO:0003677">
    <property type="term" value="F:DNA binding"/>
    <property type="evidence" value="ECO:0007669"/>
    <property type="project" value="InterPro"/>
</dbReference>
<name>A0A1B6FPY1_9HEMI</name>
<proteinExistence type="predicted"/>
<dbReference type="SUPFAM" id="SSF46689">
    <property type="entry name" value="Homeodomain-like"/>
    <property type="match status" value="1"/>
</dbReference>
<protein>
    <recommendedName>
        <fullName evidence="3">HTH psq-type domain-containing protein</fullName>
    </recommendedName>
</protein>
<feature type="domain" description="HTH psq-type" evidence="3">
    <location>
        <begin position="285"/>
        <end position="315"/>
    </location>
</feature>
<dbReference type="Gene3D" id="1.10.10.60">
    <property type="entry name" value="Homeodomain-like"/>
    <property type="match status" value="1"/>
</dbReference>
<evidence type="ECO:0000256" key="1">
    <source>
        <dbReference type="ARBA" id="ARBA00004123"/>
    </source>
</evidence>
<gene>
    <name evidence="4" type="ORF">g.14060</name>
</gene>